<organism evidence="1 2">
    <name type="scientific">Leptospira alstonii serovar Sichuan str. 79601</name>
    <dbReference type="NCBI Taxonomy" id="1218565"/>
    <lineage>
        <taxon>Bacteria</taxon>
        <taxon>Pseudomonadati</taxon>
        <taxon>Spirochaetota</taxon>
        <taxon>Spirochaetia</taxon>
        <taxon>Leptospirales</taxon>
        <taxon>Leptospiraceae</taxon>
        <taxon>Leptospira</taxon>
    </lineage>
</organism>
<dbReference type="Proteomes" id="UP000011988">
    <property type="component" value="Unassembled WGS sequence"/>
</dbReference>
<comment type="caution">
    <text evidence="1">The sequence shown here is derived from an EMBL/GenBank/DDBJ whole genome shotgun (WGS) entry which is preliminary data.</text>
</comment>
<dbReference type="AlphaFoldDB" id="M6D727"/>
<evidence type="ECO:0000313" key="2">
    <source>
        <dbReference type="Proteomes" id="UP000011988"/>
    </source>
</evidence>
<protein>
    <submittedName>
        <fullName evidence="1">Uncharacterized protein</fullName>
    </submittedName>
</protein>
<dbReference type="EMBL" id="ANIK01000052">
    <property type="protein sequence ID" value="EMJ94365.1"/>
    <property type="molecule type" value="Genomic_DNA"/>
</dbReference>
<accession>M6D727</accession>
<reference evidence="1 2" key="1">
    <citation type="submission" date="2013-01" db="EMBL/GenBank/DDBJ databases">
        <authorList>
            <person name="Harkins D.M."/>
            <person name="Durkin A.S."/>
            <person name="Brinkac L.M."/>
            <person name="Haft D.H."/>
            <person name="Selengut J.D."/>
            <person name="Sanka R."/>
            <person name="DePew J."/>
            <person name="Purushe J."/>
            <person name="Galloway R.L."/>
            <person name="Vinetz J.M."/>
            <person name="Sutton G.G."/>
            <person name="Nierman W.C."/>
            <person name="Fouts D.E."/>
        </authorList>
    </citation>
    <scope>NUCLEOTIDE SEQUENCE [LARGE SCALE GENOMIC DNA]</scope>
    <source>
        <strain evidence="1 2">79601</strain>
    </source>
</reference>
<dbReference type="PATRIC" id="fig|1218565.3.peg.2538"/>
<gene>
    <name evidence="1" type="ORF">LEP1GSC194_2842</name>
</gene>
<proteinExistence type="predicted"/>
<evidence type="ECO:0000313" key="1">
    <source>
        <dbReference type="EMBL" id="EMJ94365.1"/>
    </source>
</evidence>
<sequence length="70" mass="8209">MGQVLFIEFLFFQTSKNSNILNLERFQFNSHEPVVFLEDVPVLGQSARLKIKKLIFVDPRYGDFVVEDPF</sequence>
<name>M6D727_9LEPT</name>